<name>A0A0R0I8Z3_SOYBN</name>
<dbReference type="UniPathway" id="UPA00545">
    <property type="reaction ID" value="UER00823"/>
</dbReference>
<dbReference type="PANTHER" id="PTHR31321">
    <property type="entry name" value="ACYL-COA THIOESTER HYDROLASE YBHC-RELATED"/>
    <property type="match status" value="1"/>
</dbReference>
<evidence type="ECO:0000256" key="4">
    <source>
        <dbReference type="ARBA" id="ARBA00013229"/>
    </source>
</evidence>
<keyword evidence="5" id="KW-0964">Secreted</keyword>
<dbReference type="OrthoDB" id="2019149at2759"/>
<sequence>PFKTIIVSQSSNASFKTIQSAIDFVPSENSQWIHIQISSGVYREQVVIPINKPCIFLQGAGRNSTSIEWGDHGNATFYTKANNTIAKGITFTNTLNKPIILEDTSTTITQAKAARIHADKCVFFDCAFLGVQDTLYDDDGRHYYRNCYIQDGPERDGVITAHKRQTPNDTSGFVFKNCNITGAKGKTMLGRSLRPYARVIIAYSFLSNVVTPEGWSARTFVGHEGNITFVEEGNRGPGANKSKRVKWMKHLSGLALDQFLNISYIDEEGWIAELPPKIFI</sequence>
<dbReference type="Gramene" id="KRH36459">
    <property type="protein sequence ID" value="KRH36459"/>
    <property type="gene ID" value="GLYMA_09G003800"/>
</dbReference>
<comment type="pathway">
    <text evidence="2">Glycan metabolism; pectin degradation; 2-dehydro-3-deoxy-D-gluconate from pectin: step 1/5.</text>
</comment>
<evidence type="ECO:0000256" key="1">
    <source>
        <dbReference type="ARBA" id="ARBA00004191"/>
    </source>
</evidence>
<feature type="domain" description="Pectinesterase catalytic" evidence="8">
    <location>
        <begin position="5"/>
        <end position="150"/>
    </location>
</feature>
<dbReference type="Pfam" id="PF01095">
    <property type="entry name" value="Pectinesterase"/>
    <property type="match status" value="2"/>
</dbReference>
<dbReference type="GO" id="GO:0030599">
    <property type="term" value="F:pectinesterase activity"/>
    <property type="evidence" value="ECO:0000318"/>
    <property type="project" value="GO_Central"/>
</dbReference>
<dbReference type="InterPro" id="IPR012334">
    <property type="entry name" value="Pectin_lyas_fold"/>
</dbReference>
<evidence type="ECO:0000313" key="9">
    <source>
        <dbReference type="EMBL" id="KRH36459.1"/>
    </source>
</evidence>
<keyword evidence="11" id="KW-1185">Reference proteome</keyword>
<dbReference type="InterPro" id="IPR000070">
    <property type="entry name" value="Pectinesterase_cat"/>
</dbReference>
<dbReference type="OMA" id="HYYERCY"/>
<keyword evidence="6" id="KW-0378">Hydrolase</keyword>
<dbReference type="AlphaFoldDB" id="A0A0R0I8Z3"/>
<evidence type="ECO:0000256" key="5">
    <source>
        <dbReference type="ARBA" id="ARBA00022512"/>
    </source>
</evidence>
<keyword evidence="7" id="KW-0063">Aspartyl esterase</keyword>
<evidence type="ECO:0000256" key="3">
    <source>
        <dbReference type="ARBA" id="ARBA00008891"/>
    </source>
</evidence>
<dbReference type="EC" id="3.1.1.11" evidence="4"/>
<dbReference type="Proteomes" id="UP000008827">
    <property type="component" value="Chromosome 9"/>
</dbReference>
<evidence type="ECO:0000313" key="10">
    <source>
        <dbReference type="EnsemblPlants" id="KRH36459"/>
    </source>
</evidence>
<reference evidence="10" key="2">
    <citation type="submission" date="2018-02" db="UniProtKB">
        <authorList>
            <consortium name="EnsemblPlants"/>
        </authorList>
    </citation>
    <scope>IDENTIFICATION</scope>
    <source>
        <strain evidence="10">Williams 82</strain>
    </source>
</reference>
<organism evidence="9">
    <name type="scientific">Glycine max</name>
    <name type="common">Soybean</name>
    <name type="synonym">Glycine hispida</name>
    <dbReference type="NCBI Taxonomy" id="3847"/>
    <lineage>
        <taxon>Eukaryota</taxon>
        <taxon>Viridiplantae</taxon>
        <taxon>Streptophyta</taxon>
        <taxon>Embryophyta</taxon>
        <taxon>Tracheophyta</taxon>
        <taxon>Spermatophyta</taxon>
        <taxon>Magnoliopsida</taxon>
        <taxon>eudicotyledons</taxon>
        <taxon>Gunneridae</taxon>
        <taxon>Pentapetalae</taxon>
        <taxon>rosids</taxon>
        <taxon>fabids</taxon>
        <taxon>Fabales</taxon>
        <taxon>Fabaceae</taxon>
        <taxon>Papilionoideae</taxon>
        <taxon>50 kb inversion clade</taxon>
        <taxon>NPAAA clade</taxon>
        <taxon>indigoferoid/millettioid clade</taxon>
        <taxon>Phaseoleae</taxon>
        <taxon>Glycine</taxon>
        <taxon>Glycine subgen. Soja</taxon>
    </lineage>
</organism>
<protein>
    <recommendedName>
        <fullName evidence="4">pectinesterase</fullName>
        <ecNumber evidence="4">3.1.1.11</ecNumber>
    </recommendedName>
</protein>
<dbReference type="GO" id="GO:0042545">
    <property type="term" value="P:cell wall modification"/>
    <property type="evidence" value="ECO:0007669"/>
    <property type="project" value="InterPro"/>
</dbReference>
<feature type="non-terminal residue" evidence="9">
    <location>
        <position position="1"/>
    </location>
</feature>
<dbReference type="SMR" id="A0A0R0I8Z3"/>
<dbReference type="EMBL" id="CM000842">
    <property type="protein sequence ID" value="KRH36459.1"/>
    <property type="molecule type" value="Genomic_DNA"/>
</dbReference>
<dbReference type="EnsemblPlants" id="KRH36459">
    <property type="protein sequence ID" value="KRH36459"/>
    <property type="gene ID" value="GLYMA_09G003800"/>
</dbReference>
<dbReference type="InParanoid" id="A0A0R0I8Z3"/>
<dbReference type="STRING" id="3847.A0A0R0I8Z3"/>
<evidence type="ECO:0000313" key="11">
    <source>
        <dbReference type="Proteomes" id="UP000008827"/>
    </source>
</evidence>
<dbReference type="SUPFAM" id="SSF51126">
    <property type="entry name" value="Pectin lyase-like"/>
    <property type="match status" value="1"/>
</dbReference>
<reference evidence="9 10" key="1">
    <citation type="journal article" date="2010" name="Nature">
        <title>Genome sequence of the palaeopolyploid soybean.</title>
        <authorList>
            <person name="Schmutz J."/>
            <person name="Cannon S.B."/>
            <person name="Schlueter J."/>
            <person name="Ma J."/>
            <person name="Mitros T."/>
            <person name="Nelson W."/>
            <person name="Hyten D.L."/>
            <person name="Song Q."/>
            <person name="Thelen J.J."/>
            <person name="Cheng J."/>
            <person name="Xu D."/>
            <person name="Hellsten U."/>
            <person name="May G.D."/>
            <person name="Yu Y."/>
            <person name="Sakurai T."/>
            <person name="Umezawa T."/>
            <person name="Bhattacharyya M.K."/>
            <person name="Sandhu D."/>
            <person name="Valliyodan B."/>
            <person name="Lindquist E."/>
            <person name="Peto M."/>
            <person name="Grant D."/>
            <person name="Shu S."/>
            <person name="Goodstein D."/>
            <person name="Barry K."/>
            <person name="Futrell-Griggs M."/>
            <person name="Abernathy B."/>
            <person name="Du J."/>
            <person name="Tian Z."/>
            <person name="Zhu L."/>
            <person name="Gill N."/>
            <person name="Joshi T."/>
            <person name="Libault M."/>
            <person name="Sethuraman A."/>
            <person name="Zhang X.-C."/>
            <person name="Shinozaki K."/>
            <person name="Nguyen H.T."/>
            <person name="Wing R.A."/>
            <person name="Cregan P."/>
            <person name="Specht J."/>
            <person name="Grimwood J."/>
            <person name="Rokhsar D."/>
            <person name="Stacey G."/>
            <person name="Shoemaker R.C."/>
            <person name="Jackson S.A."/>
        </authorList>
    </citation>
    <scope>NUCLEOTIDE SEQUENCE [LARGE SCALE GENOMIC DNA]</scope>
    <source>
        <strain evidence="10">cv. Williams 82</strain>
        <tissue evidence="9">Callus</tissue>
    </source>
</reference>
<comment type="similarity">
    <text evidence="3">Belongs to the pectinesterase family.</text>
</comment>
<evidence type="ECO:0000256" key="6">
    <source>
        <dbReference type="ARBA" id="ARBA00022801"/>
    </source>
</evidence>
<evidence type="ECO:0000259" key="8">
    <source>
        <dbReference type="Pfam" id="PF01095"/>
    </source>
</evidence>
<dbReference type="PANTHER" id="PTHR31321:SF134">
    <property type="entry name" value="PECTINESTERASE"/>
    <property type="match status" value="1"/>
</dbReference>
<evidence type="ECO:0000256" key="2">
    <source>
        <dbReference type="ARBA" id="ARBA00005184"/>
    </source>
</evidence>
<comment type="subcellular location">
    <subcellularLocation>
        <location evidence="1">Secreted</location>
        <location evidence="1">Cell wall</location>
    </subcellularLocation>
</comment>
<reference evidence="9" key="3">
    <citation type="submission" date="2018-07" db="EMBL/GenBank/DDBJ databases">
        <title>WGS assembly of Glycine max.</title>
        <authorList>
            <person name="Schmutz J."/>
            <person name="Cannon S."/>
            <person name="Schlueter J."/>
            <person name="Ma J."/>
            <person name="Mitros T."/>
            <person name="Nelson W."/>
            <person name="Hyten D."/>
            <person name="Song Q."/>
            <person name="Thelen J."/>
            <person name="Cheng J."/>
            <person name="Xu D."/>
            <person name="Hellsten U."/>
            <person name="May G."/>
            <person name="Yu Y."/>
            <person name="Sakurai T."/>
            <person name="Umezawa T."/>
            <person name="Bhattacharyya M."/>
            <person name="Sandhu D."/>
            <person name="Valliyodan B."/>
            <person name="Lindquist E."/>
            <person name="Peto M."/>
            <person name="Grant D."/>
            <person name="Shu S."/>
            <person name="Goodstein D."/>
            <person name="Barry K."/>
            <person name="Futrell-Griggs M."/>
            <person name="Abernathy B."/>
            <person name="Du J."/>
            <person name="Tian Z."/>
            <person name="Zhu L."/>
            <person name="Gill N."/>
            <person name="Joshi T."/>
            <person name="Libault M."/>
            <person name="Sethuraman A."/>
            <person name="Zhang X."/>
            <person name="Shinozaki K."/>
            <person name="Nguyen H."/>
            <person name="Wing R."/>
            <person name="Cregan P."/>
            <person name="Specht J."/>
            <person name="Grimwood J."/>
            <person name="Rokhsar D."/>
            <person name="Stacey G."/>
            <person name="Shoemaker R."/>
            <person name="Jackson S."/>
        </authorList>
    </citation>
    <scope>NUCLEOTIDE SEQUENCE</scope>
    <source>
        <tissue evidence="9">Callus</tissue>
    </source>
</reference>
<dbReference type="Gene3D" id="2.160.20.10">
    <property type="entry name" value="Single-stranded right-handed beta-helix, Pectin lyase-like"/>
    <property type="match status" value="1"/>
</dbReference>
<feature type="domain" description="Pectinesterase catalytic" evidence="8">
    <location>
        <begin position="154"/>
        <end position="250"/>
    </location>
</feature>
<dbReference type="InterPro" id="IPR011050">
    <property type="entry name" value="Pectin_lyase_fold/virulence"/>
</dbReference>
<proteinExistence type="inferred from homology"/>
<accession>A0A0R0I8Z3</accession>
<evidence type="ECO:0000256" key="7">
    <source>
        <dbReference type="ARBA" id="ARBA00023085"/>
    </source>
</evidence>
<keyword evidence="5" id="KW-0134">Cell wall</keyword>
<dbReference type="GO" id="GO:0045490">
    <property type="term" value="P:pectin catabolic process"/>
    <property type="evidence" value="ECO:0000318"/>
    <property type="project" value="GO_Central"/>
</dbReference>
<gene>
    <name evidence="9" type="ORF">GLYMA_09G003800</name>
</gene>